<reference evidence="2 3" key="1">
    <citation type="submission" date="2024-02" db="EMBL/GenBank/DDBJ databases">
        <authorList>
            <person name="Vignale AGUSTIN F."/>
            <person name="Sosa J E."/>
            <person name="Modenutti C."/>
        </authorList>
    </citation>
    <scope>NUCLEOTIDE SEQUENCE [LARGE SCALE GENOMIC DNA]</scope>
</reference>
<name>A0ABC8STS7_9AQUA</name>
<feature type="compositionally biased region" description="Low complexity" evidence="1">
    <location>
        <begin position="57"/>
        <end position="68"/>
    </location>
</feature>
<dbReference type="EMBL" id="CAUOFW020003325">
    <property type="protein sequence ID" value="CAK9159225.1"/>
    <property type="molecule type" value="Genomic_DNA"/>
</dbReference>
<keyword evidence="3" id="KW-1185">Reference proteome</keyword>
<dbReference type="Proteomes" id="UP001642360">
    <property type="component" value="Unassembled WGS sequence"/>
</dbReference>
<evidence type="ECO:0000313" key="3">
    <source>
        <dbReference type="Proteomes" id="UP001642360"/>
    </source>
</evidence>
<proteinExistence type="predicted"/>
<protein>
    <submittedName>
        <fullName evidence="2">Uncharacterized protein</fullName>
    </submittedName>
</protein>
<comment type="caution">
    <text evidence="2">The sequence shown here is derived from an EMBL/GenBank/DDBJ whole genome shotgun (WGS) entry which is preliminary data.</text>
</comment>
<gene>
    <name evidence="2" type="ORF">ILEXP_LOCUS27924</name>
</gene>
<evidence type="ECO:0000313" key="2">
    <source>
        <dbReference type="EMBL" id="CAK9159225.1"/>
    </source>
</evidence>
<dbReference type="AlphaFoldDB" id="A0ABC8STS7"/>
<accession>A0ABC8STS7</accession>
<evidence type="ECO:0000256" key="1">
    <source>
        <dbReference type="SAM" id="MobiDB-lite"/>
    </source>
</evidence>
<sequence>MNRTVSSAMYRSAAMRLLGYPSLYRNEPSQTSNIRALVVNPPRFSASATSEAFLRQSPNQSDSASSSSWTEEERARGYQSQSSKGRGPKA</sequence>
<feature type="region of interest" description="Disordered" evidence="1">
    <location>
        <begin position="49"/>
        <end position="90"/>
    </location>
</feature>
<organism evidence="2 3">
    <name type="scientific">Ilex paraguariensis</name>
    <name type="common">yerba mate</name>
    <dbReference type="NCBI Taxonomy" id="185542"/>
    <lineage>
        <taxon>Eukaryota</taxon>
        <taxon>Viridiplantae</taxon>
        <taxon>Streptophyta</taxon>
        <taxon>Embryophyta</taxon>
        <taxon>Tracheophyta</taxon>
        <taxon>Spermatophyta</taxon>
        <taxon>Magnoliopsida</taxon>
        <taxon>eudicotyledons</taxon>
        <taxon>Gunneridae</taxon>
        <taxon>Pentapetalae</taxon>
        <taxon>asterids</taxon>
        <taxon>campanulids</taxon>
        <taxon>Aquifoliales</taxon>
        <taxon>Aquifoliaceae</taxon>
        <taxon>Ilex</taxon>
    </lineage>
</organism>